<evidence type="ECO:0000256" key="4">
    <source>
        <dbReference type="ARBA" id="ARBA00022679"/>
    </source>
</evidence>
<evidence type="ECO:0000313" key="13">
    <source>
        <dbReference type="EMBL" id="PJZ72483.1"/>
    </source>
</evidence>
<dbReference type="RefSeq" id="WP_100714162.1">
    <property type="nucleotide sequence ID" value="NZ_NPDY01000010.1"/>
</dbReference>
<evidence type="ECO:0000256" key="5">
    <source>
        <dbReference type="ARBA" id="ARBA00022777"/>
    </source>
</evidence>
<dbReference type="Pfam" id="PF02518">
    <property type="entry name" value="HATPase_c"/>
    <property type="match status" value="1"/>
</dbReference>
<keyword evidence="8" id="KW-0812">Transmembrane</keyword>
<dbReference type="SMART" id="SM00387">
    <property type="entry name" value="HATPase_c"/>
    <property type="match status" value="1"/>
</dbReference>
<keyword evidence="8" id="KW-1133">Transmembrane helix</keyword>
<name>A0A2M9ZKL9_9LEPT</name>
<dbReference type="Pfam" id="PF00512">
    <property type="entry name" value="HisKA"/>
    <property type="match status" value="1"/>
</dbReference>
<sequence>MAIFTYSEKLNLEFFLVALLILTIGIASIIGNSAFADAKKFENHTQDVMLALAVLESSLKEAELSILKYKQSRENRYVARYELSIEILYSKIKQLLKWTDANPNQNQKLRDLSDLIFDWDTGIRRNARSSVSPKPKTGLRSLENPDLDLIFTINQKIQQIKDSELQLFYSSRNTADSQFKTSVLIVYGSNIINLVLLAILFNMLTKEASRRKKSETILHKKNTLLELILNSMPDGVIVLDNSNRFLLYNARLLEIVGKEPILNGSWSKWSKEINLRCFPKGSYISNDNLYPNNKEFLSIESLQEASNNEIVCVMLDKDDNEVKVLEFNIRAMKDLDNSTIGRVLLVSDITEKKLKEKEIEKLNQELHESIKKLENSNKELEAFSYSVSHDLRAPIRGIDGFTKILIEDYGDKLDSEANRLLSVIASNSKMMGHLIDDLLHFYRVAKYEVKNEVIDMEKLARDSVELINNDYPNSKAKTIIANLPFARGDHATIKQVWINLISNAFKYSSKKSNPEITIGYITGESENTYFVKDNGVGFNNQYAHKLYKIFQRLHSPEEFEGTGVGLAIVERIVRKHNGRVWAEGKLQQGADFYFTLPSGESK</sequence>
<dbReference type="PANTHER" id="PTHR42878">
    <property type="entry name" value="TWO-COMPONENT HISTIDINE KINASE"/>
    <property type="match status" value="1"/>
</dbReference>
<dbReference type="Proteomes" id="UP000231990">
    <property type="component" value="Unassembled WGS sequence"/>
</dbReference>
<dbReference type="EMBL" id="NPDY01000010">
    <property type="protein sequence ID" value="PJZ69348.1"/>
    <property type="molecule type" value="Genomic_DNA"/>
</dbReference>
<dbReference type="EC" id="2.7.13.3" evidence="2"/>
<feature type="coiled-coil region" evidence="7">
    <location>
        <begin position="345"/>
        <end position="383"/>
    </location>
</feature>
<evidence type="ECO:0000313" key="12">
    <source>
        <dbReference type="EMBL" id="PJZ69348.1"/>
    </source>
</evidence>
<dbReference type="InterPro" id="IPR036097">
    <property type="entry name" value="HisK_dim/P_sf"/>
</dbReference>
<dbReference type="InterPro" id="IPR005467">
    <property type="entry name" value="His_kinase_dom"/>
</dbReference>
<dbReference type="InterPro" id="IPR003594">
    <property type="entry name" value="HATPase_dom"/>
</dbReference>
<evidence type="ECO:0000256" key="7">
    <source>
        <dbReference type="SAM" id="Coils"/>
    </source>
</evidence>
<evidence type="ECO:0000256" key="3">
    <source>
        <dbReference type="ARBA" id="ARBA00022553"/>
    </source>
</evidence>
<proteinExistence type="predicted"/>
<evidence type="ECO:0000259" key="9">
    <source>
        <dbReference type="PROSITE" id="PS50109"/>
    </source>
</evidence>
<dbReference type="Pfam" id="PF05227">
    <property type="entry name" value="CHASE3"/>
    <property type="match status" value="1"/>
</dbReference>
<keyword evidence="6 8" id="KW-0472">Membrane</keyword>
<protein>
    <recommendedName>
        <fullName evidence="2">histidine kinase</fullName>
        <ecNumber evidence="2">2.7.13.3</ecNumber>
    </recommendedName>
</protein>
<dbReference type="PROSITE" id="PS50113">
    <property type="entry name" value="PAC"/>
    <property type="match status" value="1"/>
</dbReference>
<keyword evidence="7" id="KW-0175">Coiled coil</keyword>
<keyword evidence="4" id="KW-0808">Transferase</keyword>
<evidence type="ECO:0000256" key="6">
    <source>
        <dbReference type="ARBA" id="ARBA00023136"/>
    </source>
</evidence>
<dbReference type="GO" id="GO:0016020">
    <property type="term" value="C:membrane"/>
    <property type="evidence" value="ECO:0007669"/>
    <property type="project" value="UniProtKB-SubCell"/>
</dbReference>
<dbReference type="GO" id="GO:0030295">
    <property type="term" value="F:protein kinase activator activity"/>
    <property type="evidence" value="ECO:0007669"/>
    <property type="project" value="TreeGrafter"/>
</dbReference>
<dbReference type="PROSITE" id="PS50112">
    <property type="entry name" value="PAS"/>
    <property type="match status" value="1"/>
</dbReference>
<evidence type="ECO:0000313" key="15">
    <source>
        <dbReference type="Proteomes" id="UP000231990"/>
    </source>
</evidence>
<dbReference type="PANTHER" id="PTHR42878:SF15">
    <property type="entry name" value="BACTERIOPHYTOCHROME"/>
    <property type="match status" value="1"/>
</dbReference>
<feature type="domain" description="Histidine kinase" evidence="9">
    <location>
        <begin position="386"/>
        <end position="600"/>
    </location>
</feature>
<dbReference type="InterPro" id="IPR035965">
    <property type="entry name" value="PAS-like_dom_sf"/>
</dbReference>
<dbReference type="InterPro" id="IPR050351">
    <property type="entry name" value="BphY/WalK/GraS-like"/>
</dbReference>
<dbReference type="EMBL" id="NPDZ01000009">
    <property type="protein sequence ID" value="PJZ72483.1"/>
    <property type="molecule type" value="Genomic_DNA"/>
</dbReference>
<dbReference type="SUPFAM" id="SSF47384">
    <property type="entry name" value="Homodimeric domain of signal transducing histidine kinase"/>
    <property type="match status" value="1"/>
</dbReference>
<dbReference type="GO" id="GO:0000155">
    <property type="term" value="F:phosphorelay sensor kinase activity"/>
    <property type="evidence" value="ECO:0007669"/>
    <property type="project" value="InterPro"/>
</dbReference>
<keyword evidence="14" id="KW-1185">Reference proteome</keyword>
<reference evidence="14 15" key="1">
    <citation type="submission" date="2017-07" db="EMBL/GenBank/DDBJ databases">
        <title>Leptospira spp. isolated from tropical soils.</title>
        <authorList>
            <person name="Thibeaux R."/>
            <person name="Iraola G."/>
            <person name="Ferres I."/>
            <person name="Bierque E."/>
            <person name="Girault D."/>
            <person name="Soupe-Gilbert M.-E."/>
            <person name="Picardeau M."/>
            <person name="Goarant C."/>
        </authorList>
    </citation>
    <scope>NUCLEOTIDE SEQUENCE [LARGE SCALE GENOMIC DNA]</scope>
    <source>
        <strain evidence="13 15">FH1-B-B1</strain>
        <strain evidence="12 14">FH1-B-C1</strain>
    </source>
</reference>
<evidence type="ECO:0000259" key="10">
    <source>
        <dbReference type="PROSITE" id="PS50112"/>
    </source>
</evidence>
<evidence type="ECO:0000313" key="14">
    <source>
        <dbReference type="Proteomes" id="UP000231962"/>
    </source>
</evidence>
<evidence type="ECO:0000259" key="11">
    <source>
        <dbReference type="PROSITE" id="PS50113"/>
    </source>
</evidence>
<dbReference type="CDD" id="cd00082">
    <property type="entry name" value="HisKA"/>
    <property type="match status" value="1"/>
</dbReference>
<keyword evidence="5" id="KW-0418">Kinase</keyword>
<feature type="transmembrane region" description="Helical" evidence="8">
    <location>
        <begin position="184"/>
        <end position="204"/>
    </location>
</feature>
<accession>A0A2M9ZKL9</accession>
<feature type="domain" description="PAC" evidence="11">
    <location>
        <begin position="306"/>
        <end position="361"/>
    </location>
</feature>
<keyword evidence="3" id="KW-0597">Phosphoprotein</keyword>
<dbReference type="InterPro" id="IPR036890">
    <property type="entry name" value="HATPase_C_sf"/>
</dbReference>
<comment type="catalytic activity">
    <reaction evidence="1">
        <text>ATP + protein L-histidine = ADP + protein N-phospho-L-histidine.</text>
        <dbReference type="EC" id="2.7.13.3"/>
    </reaction>
</comment>
<dbReference type="InterPro" id="IPR000700">
    <property type="entry name" value="PAS-assoc_C"/>
</dbReference>
<evidence type="ECO:0000256" key="2">
    <source>
        <dbReference type="ARBA" id="ARBA00012438"/>
    </source>
</evidence>
<dbReference type="Gene3D" id="1.10.287.130">
    <property type="match status" value="1"/>
</dbReference>
<feature type="transmembrane region" description="Helical" evidence="8">
    <location>
        <begin position="12"/>
        <end position="31"/>
    </location>
</feature>
<dbReference type="FunFam" id="1.10.287.130:FF:000070">
    <property type="entry name" value="Histidine kinase sensor protein"/>
    <property type="match status" value="1"/>
</dbReference>
<dbReference type="AlphaFoldDB" id="A0A2M9ZKL9"/>
<dbReference type="OrthoDB" id="9813394at2"/>
<dbReference type="Gene3D" id="3.30.565.10">
    <property type="entry name" value="Histidine kinase-like ATPase, C-terminal domain"/>
    <property type="match status" value="1"/>
</dbReference>
<dbReference type="InterPro" id="IPR004358">
    <property type="entry name" value="Sig_transdc_His_kin-like_C"/>
</dbReference>
<evidence type="ECO:0000256" key="1">
    <source>
        <dbReference type="ARBA" id="ARBA00000085"/>
    </source>
</evidence>
<comment type="caution">
    <text evidence="13">The sequence shown here is derived from an EMBL/GenBank/DDBJ whole genome shotgun (WGS) entry which is preliminary data.</text>
</comment>
<evidence type="ECO:0000256" key="8">
    <source>
        <dbReference type="SAM" id="Phobius"/>
    </source>
</evidence>
<dbReference type="SUPFAM" id="SSF55874">
    <property type="entry name" value="ATPase domain of HSP90 chaperone/DNA topoisomerase II/histidine kinase"/>
    <property type="match status" value="1"/>
</dbReference>
<organism evidence="13 15">
    <name type="scientific">Leptospira perolatii</name>
    <dbReference type="NCBI Taxonomy" id="2023191"/>
    <lineage>
        <taxon>Bacteria</taxon>
        <taxon>Pseudomonadati</taxon>
        <taxon>Spirochaetota</taxon>
        <taxon>Spirochaetia</taxon>
        <taxon>Leptospirales</taxon>
        <taxon>Leptospiraceae</taxon>
        <taxon>Leptospira</taxon>
    </lineage>
</organism>
<dbReference type="FunFam" id="3.30.565.10:FF:000006">
    <property type="entry name" value="Sensor histidine kinase WalK"/>
    <property type="match status" value="1"/>
</dbReference>
<dbReference type="GO" id="GO:0000156">
    <property type="term" value="F:phosphorelay response regulator activity"/>
    <property type="evidence" value="ECO:0007669"/>
    <property type="project" value="TreeGrafter"/>
</dbReference>
<dbReference type="Proteomes" id="UP000231962">
    <property type="component" value="Unassembled WGS sequence"/>
</dbReference>
<dbReference type="SUPFAM" id="SSF55785">
    <property type="entry name" value="PYP-like sensor domain (PAS domain)"/>
    <property type="match status" value="1"/>
</dbReference>
<feature type="domain" description="PAS" evidence="10">
    <location>
        <begin position="221"/>
        <end position="257"/>
    </location>
</feature>
<dbReference type="PRINTS" id="PR00344">
    <property type="entry name" value="BCTRLSENSOR"/>
</dbReference>
<dbReference type="PROSITE" id="PS50109">
    <property type="entry name" value="HIS_KIN"/>
    <property type="match status" value="1"/>
</dbReference>
<dbReference type="Pfam" id="PF13188">
    <property type="entry name" value="PAS_8"/>
    <property type="match status" value="1"/>
</dbReference>
<dbReference type="InterPro" id="IPR000014">
    <property type="entry name" value="PAS"/>
</dbReference>
<dbReference type="InterPro" id="IPR007891">
    <property type="entry name" value="CHASE3"/>
</dbReference>
<dbReference type="InterPro" id="IPR003661">
    <property type="entry name" value="HisK_dim/P_dom"/>
</dbReference>
<gene>
    <name evidence="12" type="ORF">CH360_11355</name>
    <name evidence="13" type="ORF">CH373_13790</name>
</gene>
<dbReference type="SMART" id="SM00388">
    <property type="entry name" value="HisKA"/>
    <property type="match status" value="1"/>
</dbReference>
<dbReference type="GO" id="GO:0007234">
    <property type="term" value="P:osmosensory signaling via phosphorelay pathway"/>
    <property type="evidence" value="ECO:0007669"/>
    <property type="project" value="TreeGrafter"/>
</dbReference>
<dbReference type="Gene3D" id="3.30.450.20">
    <property type="entry name" value="PAS domain"/>
    <property type="match status" value="1"/>
</dbReference>